<dbReference type="OrthoDB" id="346393at2157"/>
<keyword evidence="2" id="KW-1185">Reference proteome</keyword>
<evidence type="ECO:0000313" key="1">
    <source>
        <dbReference type="EMBL" id="QYZ79582.1"/>
    </source>
</evidence>
<dbReference type="Proteomes" id="UP000826709">
    <property type="component" value="Chromosome"/>
</dbReference>
<gene>
    <name evidence="1" type="ORF">E2N92_09135</name>
</gene>
<evidence type="ECO:0000313" key="2">
    <source>
        <dbReference type="Proteomes" id="UP000826709"/>
    </source>
</evidence>
<dbReference type="AlphaFoldDB" id="A0A8G1A1R4"/>
<reference evidence="1" key="2">
    <citation type="submission" date="2019-03" db="EMBL/GenBank/DDBJ databases">
        <authorList>
            <person name="Chen S.-C."/>
            <person name="Wu S.-Y."/>
            <person name="Lai M.-C."/>
        </authorList>
    </citation>
    <scope>NUCLEOTIDE SEQUENCE</scope>
    <source>
        <strain evidence="1">ML15</strain>
    </source>
</reference>
<name>A0A8G1A1R4_9EURY</name>
<organism evidence="1 2">
    <name type="scientific">Methanofollis formosanus</name>
    <dbReference type="NCBI Taxonomy" id="299308"/>
    <lineage>
        <taxon>Archaea</taxon>
        <taxon>Methanobacteriati</taxon>
        <taxon>Methanobacteriota</taxon>
        <taxon>Stenosarchaea group</taxon>
        <taxon>Methanomicrobia</taxon>
        <taxon>Methanomicrobiales</taxon>
        <taxon>Methanomicrobiaceae</taxon>
        <taxon>Methanofollis</taxon>
    </lineage>
</organism>
<dbReference type="KEGG" id="mfk:E2N92_09135"/>
<sequence>MSDINIHIPFPFDDDGYIERKCPTCERTFKLRLDETEVEQISRARLNSFHLLNSNRLYTLEEDEDHESTCPYCGYSAPVTHWWTYEQRSYIQVYASMVIREILLQDLAAGRTEGAGHSKGTYTTRLNLTGLQNLPLQVP</sequence>
<dbReference type="RefSeq" id="WP_220680889.1">
    <property type="nucleotide sequence ID" value="NZ_CP037968.1"/>
</dbReference>
<accession>A0A8G1A1R4</accession>
<dbReference type="EMBL" id="CP037968">
    <property type="protein sequence ID" value="QYZ79582.1"/>
    <property type="molecule type" value="Genomic_DNA"/>
</dbReference>
<protein>
    <submittedName>
        <fullName evidence="1">Uncharacterized protein</fullName>
    </submittedName>
</protein>
<proteinExistence type="predicted"/>
<reference evidence="1" key="1">
    <citation type="journal article" date="2005" name="Int. J. Syst. Evol. Microbiol.">
        <title>Methanofollis formosanus sp. nov., isolated from a fish pond.</title>
        <authorList>
            <person name="Wu S.Y."/>
            <person name="Chen S.C."/>
            <person name="Lai M.C."/>
        </authorList>
    </citation>
    <scope>NUCLEOTIDE SEQUENCE</scope>
    <source>
        <strain evidence="1">ML15</strain>
    </source>
</reference>